<reference evidence="1" key="2">
    <citation type="journal article" date="2015" name="Fish Shellfish Immunol.">
        <title>Early steps in the European eel (Anguilla anguilla)-Vibrio vulnificus interaction in the gills: Role of the RtxA13 toxin.</title>
        <authorList>
            <person name="Callol A."/>
            <person name="Pajuelo D."/>
            <person name="Ebbesson L."/>
            <person name="Teles M."/>
            <person name="MacKenzie S."/>
            <person name="Amaro C."/>
        </authorList>
    </citation>
    <scope>NUCLEOTIDE SEQUENCE</scope>
</reference>
<dbReference type="EMBL" id="GBXM01007196">
    <property type="protein sequence ID" value="JAI01382.1"/>
    <property type="molecule type" value="Transcribed_RNA"/>
</dbReference>
<organism evidence="1">
    <name type="scientific">Anguilla anguilla</name>
    <name type="common">European freshwater eel</name>
    <name type="synonym">Muraena anguilla</name>
    <dbReference type="NCBI Taxonomy" id="7936"/>
    <lineage>
        <taxon>Eukaryota</taxon>
        <taxon>Metazoa</taxon>
        <taxon>Chordata</taxon>
        <taxon>Craniata</taxon>
        <taxon>Vertebrata</taxon>
        <taxon>Euteleostomi</taxon>
        <taxon>Actinopterygii</taxon>
        <taxon>Neopterygii</taxon>
        <taxon>Teleostei</taxon>
        <taxon>Anguilliformes</taxon>
        <taxon>Anguillidae</taxon>
        <taxon>Anguilla</taxon>
    </lineage>
</organism>
<evidence type="ECO:0000313" key="1">
    <source>
        <dbReference type="EMBL" id="JAI01382.1"/>
    </source>
</evidence>
<dbReference type="AlphaFoldDB" id="A0A0E9XG35"/>
<protein>
    <submittedName>
        <fullName evidence="1">Uncharacterized protein</fullName>
    </submittedName>
</protein>
<sequence length="31" mass="3900">MCITNLNFEDKKFYFRNNLKNNFPQNSLFWL</sequence>
<reference evidence="1" key="1">
    <citation type="submission" date="2014-11" db="EMBL/GenBank/DDBJ databases">
        <authorList>
            <person name="Amaro Gonzalez C."/>
        </authorList>
    </citation>
    <scope>NUCLEOTIDE SEQUENCE</scope>
</reference>
<proteinExistence type="predicted"/>
<accession>A0A0E9XG35</accession>
<name>A0A0E9XG35_ANGAN</name>